<organism evidence="1">
    <name type="scientific">Salmonella enterica</name>
    <name type="common">Salmonella choleraesuis</name>
    <dbReference type="NCBI Taxonomy" id="28901"/>
    <lineage>
        <taxon>Bacteria</taxon>
        <taxon>Pseudomonadati</taxon>
        <taxon>Pseudomonadota</taxon>
        <taxon>Gammaproteobacteria</taxon>
        <taxon>Enterobacterales</taxon>
        <taxon>Enterobacteriaceae</taxon>
        <taxon>Salmonella</taxon>
    </lineage>
</organism>
<dbReference type="EMBL" id="AAGINY010000001">
    <property type="protein sequence ID" value="EBO4490022.1"/>
    <property type="molecule type" value="Genomic_DNA"/>
</dbReference>
<accession>A0A5U0MMJ0</accession>
<dbReference type="Gene3D" id="1.20.58.1090">
    <property type="entry name" value="Phage polarity suppression protein monomer"/>
    <property type="match status" value="1"/>
</dbReference>
<name>A0A5U0MMJ0_SALER</name>
<comment type="caution">
    <text evidence="1">The sequence shown here is derived from an EMBL/GenBank/DDBJ whole genome shotgun (WGS) entry which is preliminary data.</text>
</comment>
<gene>
    <name evidence="2" type="ORF">BVG37_11130</name>
    <name evidence="1" type="ORF">DM504_00020</name>
</gene>
<evidence type="ECO:0000313" key="1">
    <source>
        <dbReference type="EMBL" id="EBO4490022.1"/>
    </source>
</evidence>
<proteinExistence type="predicted"/>
<dbReference type="EMBL" id="AAGTAG010000005">
    <property type="protein sequence ID" value="EBR6701489.1"/>
    <property type="molecule type" value="Genomic_DNA"/>
</dbReference>
<evidence type="ECO:0000313" key="2">
    <source>
        <dbReference type="EMBL" id="EBR6701489.1"/>
    </source>
</evidence>
<protein>
    <submittedName>
        <fullName evidence="1">Septation initiation protein</fullName>
    </submittedName>
</protein>
<dbReference type="AlphaFoldDB" id="A0A5U0MMJ0"/>
<sequence length="256" mass="28647">MTIPEQNNNQTPDISIPAATQQALEKVNATKSAWLEARRQQKAAADNIATIRQRRAEMETTTNALNEEWRTLFRESQGVVSKEMKKLRTEIALGRETLEDFDELLTAQESENSLLPQEAGKLAGQYISAHNTLVEIRAKQIWEDFMQSHGKALIQTLSLLKTTMGREASAVVGVVNSVNDPHTVLKDFIRKHITKPALTNAAMPEQDPVFKLAGVAPDYAALADFRKLPSPAALHKMKIRQEREELQKRNRAAEGI</sequence>
<reference evidence="1" key="1">
    <citation type="submission" date="2018-06" db="EMBL/GenBank/DDBJ databases">
        <authorList>
            <consortium name="PulseNet: The National Subtyping Network for Foodborne Disease Surveillance"/>
            <person name="Tarr C.L."/>
            <person name="Trees E."/>
            <person name="Katz L.S."/>
            <person name="Carleton-Romer H.A."/>
            <person name="Stroika S."/>
            <person name="Kucerova Z."/>
            <person name="Roache K.F."/>
            <person name="Sabol A.L."/>
            <person name="Besser J."/>
            <person name="Gerner-Smidt P."/>
        </authorList>
    </citation>
    <scope>NUCLEOTIDE SEQUENCE</scope>
    <source>
        <strain evidence="2">PNUSAS006471</strain>
        <strain evidence="1">PNUSAS042222</strain>
    </source>
</reference>